<dbReference type="Gramene" id="TraesCS2A02G405500.1">
    <property type="protein sequence ID" value="TraesCS2A02G405500.1.cds1"/>
    <property type="gene ID" value="TraesCS2A02G405500"/>
</dbReference>
<dbReference type="Gramene" id="TraesARI2A03G00766160.1">
    <property type="protein sequence ID" value="TraesARI2A03G00766160.1.CDS1"/>
    <property type="gene ID" value="TraesARI2A03G00766160"/>
</dbReference>
<dbReference type="AlphaFoldDB" id="A0A3B6B4D8"/>
<dbReference type="Gramene" id="TraesSTA2A03G00756430.1">
    <property type="protein sequence ID" value="TraesSTA2A03G00756430.1.CDS1"/>
    <property type="gene ID" value="TraesSTA2A03G00756430"/>
</dbReference>
<dbReference type="Gramene" id="TraesCS2A03G0974200.1">
    <property type="protein sequence ID" value="TraesCS2A03G0974200.1.CDS1"/>
    <property type="gene ID" value="TraesCS2A03G0974200"/>
</dbReference>
<reference evidence="1" key="1">
    <citation type="submission" date="2018-08" db="EMBL/GenBank/DDBJ databases">
        <authorList>
            <person name="Rossello M."/>
        </authorList>
    </citation>
    <scope>NUCLEOTIDE SEQUENCE [LARGE SCALE GENOMIC DNA]</scope>
    <source>
        <strain evidence="1">cv. Chinese Spring</strain>
    </source>
</reference>
<dbReference type="EnsemblPlants" id="TraesCS2A02G405500.1">
    <property type="protein sequence ID" value="TraesCS2A02G405500.1.cds1"/>
    <property type="gene ID" value="TraesCS2A02G405500"/>
</dbReference>
<reference evidence="1" key="2">
    <citation type="submission" date="2018-10" db="UniProtKB">
        <authorList>
            <consortium name="EnsemblPlants"/>
        </authorList>
    </citation>
    <scope>IDENTIFICATION</scope>
</reference>
<organism evidence="1">
    <name type="scientific">Triticum aestivum</name>
    <name type="common">Wheat</name>
    <dbReference type="NCBI Taxonomy" id="4565"/>
    <lineage>
        <taxon>Eukaryota</taxon>
        <taxon>Viridiplantae</taxon>
        <taxon>Streptophyta</taxon>
        <taxon>Embryophyta</taxon>
        <taxon>Tracheophyta</taxon>
        <taxon>Spermatophyta</taxon>
        <taxon>Magnoliopsida</taxon>
        <taxon>Liliopsida</taxon>
        <taxon>Poales</taxon>
        <taxon>Poaceae</taxon>
        <taxon>BOP clade</taxon>
        <taxon>Pooideae</taxon>
        <taxon>Triticodae</taxon>
        <taxon>Triticeae</taxon>
        <taxon>Triticinae</taxon>
        <taxon>Triticum</taxon>
    </lineage>
</organism>
<keyword evidence="2" id="KW-1185">Reference proteome</keyword>
<dbReference type="Gramene" id="TraesJUL2A03G00763000.1">
    <property type="protein sequence ID" value="TraesJUL2A03G00763000.1.CDS1"/>
    <property type="gene ID" value="TraesJUL2A03G00763000"/>
</dbReference>
<dbReference type="Gramene" id="TraesJAG2A03G00757880.1">
    <property type="protein sequence ID" value="TraesJAG2A03G00757880.1.CDS1"/>
    <property type="gene ID" value="TraesJAG2A03G00757880"/>
</dbReference>
<dbReference type="Gramene" id="TraesLAC2A03G00761890.1">
    <property type="protein sequence ID" value="TraesLAC2A03G00761890.1.CDS1"/>
    <property type="gene ID" value="TraesLAC2A03G00761890"/>
</dbReference>
<dbReference type="Gramene" id="TraesSYM2A03G00766020.1">
    <property type="protein sequence ID" value="TraesSYM2A03G00766020.1.CDS1"/>
    <property type="gene ID" value="TraesSYM2A03G00766020"/>
</dbReference>
<name>A0A3B6B4D8_WHEAT</name>
<dbReference type="Proteomes" id="UP000019116">
    <property type="component" value="Chromosome 2A"/>
</dbReference>
<sequence length="92" mass="10346">MSHLCLDLLYKDRPPPRQVPCSATLHLPLPDLLHLRLLVNRRLHQAPSPCLSSTHSSIQGRLSLLTTKTRGPFVLLHVGCAKILFDKCTTTW</sequence>
<accession>A0A3B6B4D8</accession>
<dbReference type="Gramene" id="TraesLDM2A03G00760900.1">
    <property type="protein sequence ID" value="TraesLDM2A03G00760900.1.CDS1"/>
    <property type="gene ID" value="TraesLDM2A03G00760900"/>
</dbReference>
<evidence type="ECO:0000313" key="2">
    <source>
        <dbReference type="Proteomes" id="UP000019116"/>
    </source>
</evidence>
<dbReference type="Gramene" id="TraesNOR2A03G00767960.1">
    <property type="protein sequence ID" value="TraesNOR2A03G00767960.1.CDS1"/>
    <property type="gene ID" value="TraesNOR2A03G00767960"/>
</dbReference>
<dbReference type="Gramene" id="TraesMAC2A03G00756850.1">
    <property type="protein sequence ID" value="TraesMAC2A03G00756850.1.CDS1"/>
    <property type="gene ID" value="TraesMAC2A03G00756850"/>
</dbReference>
<protein>
    <submittedName>
        <fullName evidence="1">Uncharacterized protein</fullName>
    </submittedName>
</protein>
<dbReference type="Gramene" id="TraesPARA_EIv1.0_0368220.1">
    <property type="protein sequence ID" value="TraesPARA_EIv1.0_0368220.1.CDS1"/>
    <property type="gene ID" value="TraesPARA_EIv1.0_0368220"/>
</dbReference>
<evidence type="ECO:0000313" key="1">
    <source>
        <dbReference type="EnsemblPlants" id="TraesCS2A02G405500.1.cds1"/>
    </source>
</evidence>
<proteinExistence type="predicted"/>